<dbReference type="SUPFAM" id="SSF49899">
    <property type="entry name" value="Concanavalin A-like lectins/glucanases"/>
    <property type="match status" value="1"/>
</dbReference>
<accession>A0ABD5JCY6</accession>
<dbReference type="Gene3D" id="2.60.120.200">
    <property type="match status" value="1"/>
</dbReference>
<dbReference type="Proteomes" id="UP001354649">
    <property type="component" value="Unassembled WGS sequence"/>
</dbReference>
<dbReference type="Pfam" id="PF13385">
    <property type="entry name" value="Laminin_G_3"/>
    <property type="match status" value="1"/>
</dbReference>
<name>A0ABD5JCY6_9ACTN</name>
<proteinExistence type="predicted"/>
<reference evidence="1 2" key="1">
    <citation type="submission" date="2023-11" db="EMBL/GenBank/DDBJ databases">
        <title>30 novel species of actinomycetes from the DSMZ collection.</title>
        <authorList>
            <person name="Nouioui I."/>
        </authorList>
    </citation>
    <scope>NUCLEOTIDE SEQUENCE [LARGE SCALE GENOMIC DNA]</scope>
    <source>
        <strain evidence="1 2">DSM 41602</strain>
    </source>
</reference>
<dbReference type="InterPro" id="IPR013320">
    <property type="entry name" value="ConA-like_dom_sf"/>
</dbReference>
<evidence type="ECO:0000313" key="1">
    <source>
        <dbReference type="EMBL" id="MEE4586252.1"/>
    </source>
</evidence>
<dbReference type="EMBL" id="JAZBJQ010000017">
    <property type="protein sequence ID" value="MEE4586252.1"/>
    <property type="molecule type" value="Genomic_DNA"/>
</dbReference>
<sequence>MAYTLATWVRLDGTPAAWTRIFDIGTGVTAHMFLTPVADSGKLRSAVTAGGGGAEQRIEAAPLPTGQWVHVAVAYGTGTAVLYDGGREVGRDTAVTVEPVHFGNHLRAGYLGRSRYPDPYLKAAFDDFRVYGRTLSGNEVATLPRN</sequence>
<evidence type="ECO:0000313" key="2">
    <source>
        <dbReference type="Proteomes" id="UP001354649"/>
    </source>
</evidence>
<dbReference type="AlphaFoldDB" id="A0ABD5JCY6"/>
<protein>
    <submittedName>
        <fullName evidence="1">LamG domain-containing protein</fullName>
    </submittedName>
</protein>
<organism evidence="1 2">
    <name type="scientific">Streptomyces antimycoticus</name>
    <dbReference type="NCBI Taxonomy" id="68175"/>
    <lineage>
        <taxon>Bacteria</taxon>
        <taxon>Bacillati</taxon>
        <taxon>Actinomycetota</taxon>
        <taxon>Actinomycetes</taxon>
        <taxon>Kitasatosporales</taxon>
        <taxon>Streptomycetaceae</taxon>
        <taxon>Streptomyces</taxon>
        <taxon>Streptomyces violaceusniger group</taxon>
    </lineage>
</organism>
<gene>
    <name evidence="1" type="ORF">V2K49_24420</name>
</gene>
<comment type="caution">
    <text evidence="1">The sequence shown here is derived from an EMBL/GenBank/DDBJ whole genome shotgun (WGS) entry which is preliminary data.</text>
</comment>